<comment type="caution">
    <text evidence="1">The sequence shown here is derived from an EMBL/GenBank/DDBJ whole genome shotgun (WGS) entry which is preliminary data.</text>
</comment>
<evidence type="ECO:0008006" key="3">
    <source>
        <dbReference type="Google" id="ProtNLM"/>
    </source>
</evidence>
<dbReference type="Proteomes" id="UP000093779">
    <property type="component" value="Unassembled WGS sequence"/>
</dbReference>
<proteinExistence type="predicted"/>
<organism evidence="1 2">
    <name type="scientific">Mycolicibacterium conceptionense</name>
    <dbReference type="NCBI Taxonomy" id="451644"/>
    <lineage>
        <taxon>Bacteria</taxon>
        <taxon>Bacillati</taxon>
        <taxon>Actinomycetota</taxon>
        <taxon>Actinomycetes</taxon>
        <taxon>Mycobacteriales</taxon>
        <taxon>Mycobacteriaceae</taxon>
        <taxon>Mycolicibacterium</taxon>
    </lineage>
</organism>
<evidence type="ECO:0000313" key="1">
    <source>
        <dbReference type="EMBL" id="OBF14386.1"/>
    </source>
</evidence>
<dbReference type="RefSeq" id="WP_064898950.1">
    <property type="nucleotide sequence ID" value="NZ_JBEUKP010000018.1"/>
</dbReference>
<protein>
    <recommendedName>
        <fullName evidence="3">Minor tail protein</fullName>
    </recommendedName>
</protein>
<gene>
    <name evidence="1" type="ORF">A5726_24805</name>
</gene>
<accession>A0A1A1YK79</accession>
<sequence length="407" mass="43317">MSLKTRVFDDFSGGVGDWVNVRGKLTTTGGSSPDITADTDIFNPLSYVIGAAGYHRTEMLSDSVRVKVTVPDGLIINGTSQFWFCGDAAMTHYYGVEVSTVLGISSLSIIKGSSPNSWERFKTTLTPLTAGDSIEGWYDQRDSVVRMYHEGSEIAALPVPPTDIPHGPGRRRVGVIMAADWWIAPGGNFASFEAWDVYTPGPVIRDAIDSPSVDAGWDVVAGGLAVHQWPLRPNTLGPDFPLAFQNAAAVRDVEVGSDSVRVVINVLNRGAGKFTVALCSDAAMTNWIGIQFETGLVNNKVHTCLGTGPTTYTRPGDSVWQLSENGAVFTVIYDHPAKRIALFKGERLGTPIISLVDSGNVVTHGAGQRHVGFVWEASALAPGVEPAGLEVFAVDATSPLPPYGGGV</sequence>
<evidence type="ECO:0000313" key="2">
    <source>
        <dbReference type="Proteomes" id="UP000093779"/>
    </source>
</evidence>
<dbReference type="EMBL" id="LZHX01000087">
    <property type="protein sequence ID" value="OBF14386.1"/>
    <property type="molecule type" value="Genomic_DNA"/>
</dbReference>
<dbReference type="AlphaFoldDB" id="A0A1A1YK79"/>
<reference evidence="1 2" key="1">
    <citation type="submission" date="2016-06" db="EMBL/GenBank/DDBJ databases">
        <authorList>
            <person name="Kjaerup R.B."/>
            <person name="Dalgaard T.S."/>
            <person name="Juul-Madsen H.R."/>
        </authorList>
    </citation>
    <scope>NUCLEOTIDE SEQUENCE [LARGE SCALE GENOMIC DNA]</scope>
    <source>
        <strain evidence="1 2">ACS1953</strain>
    </source>
</reference>
<name>A0A1A1YK79_9MYCO</name>